<evidence type="ECO:0000313" key="2">
    <source>
        <dbReference type="Proteomes" id="UP000237319"/>
    </source>
</evidence>
<proteinExistence type="predicted"/>
<comment type="caution">
    <text evidence="1">The sequence shown here is derived from an EMBL/GenBank/DDBJ whole genome shotgun (WGS) entry which is preliminary data.</text>
</comment>
<dbReference type="Proteomes" id="UP000237319">
    <property type="component" value="Unassembled WGS sequence"/>
</dbReference>
<organism evidence="1 2">
    <name type="scientific">Lysinibacillus sphaericus</name>
    <name type="common">Bacillus sphaericus</name>
    <dbReference type="NCBI Taxonomy" id="1421"/>
    <lineage>
        <taxon>Bacteria</taxon>
        <taxon>Bacillati</taxon>
        <taxon>Bacillota</taxon>
        <taxon>Bacilli</taxon>
        <taxon>Bacillales</taxon>
        <taxon>Bacillaceae</taxon>
        <taxon>Lysinibacillus</taxon>
    </lineage>
</organism>
<sequence length="158" mass="18477">MKIRFDLEDDDLSVLQYKNIRADFYLDSYLEVFVLENNKEIFLFSTTIHSTIIITFSRQLLELYETGKKLVLDTFGNANVYTFKKVGNNIVITNFDVFTNAEAWQYTFDFNAFLKAYTNELRRHLRNLTEKDANIIKCSDFILLKESLKSLEAVANAI</sequence>
<keyword evidence="2" id="KW-1185">Reference proteome</keyword>
<dbReference type="RefSeq" id="WP_103976292.1">
    <property type="nucleotide sequence ID" value="NZ_PGLV01000001.1"/>
</dbReference>
<gene>
    <name evidence="1" type="ORF">LYSIN_00643</name>
</gene>
<reference evidence="1 2" key="1">
    <citation type="submission" date="2017-11" db="EMBL/GenBank/DDBJ databases">
        <title>Genome sequence of Lysinibacillus sphaericus, a lignin-degrading bacteria isolated from municipal solid waste soil.</title>
        <authorList>
            <person name="Persinoti G.F."/>
            <person name="Paixao D.A."/>
            <person name="Bugg T.D."/>
            <person name="Squina F.M."/>
        </authorList>
    </citation>
    <scope>NUCLEOTIDE SEQUENCE [LARGE SCALE GENOMIC DNA]</scope>
    <source>
        <strain evidence="1 2">A1</strain>
    </source>
</reference>
<dbReference type="EMBL" id="PGLV01000001">
    <property type="protein sequence ID" value="POZ55860.1"/>
    <property type="molecule type" value="Genomic_DNA"/>
</dbReference>
<protein>
    <submittedName>
        <fullName evidence="1">Uncharacterized protein</fullName>
    </submittedName>
</protein>
<evidence type="ECO:0000313" key="1">
    <source>
        <dbReference type="EMBL" id="POZ55860.1"/>
    </source>
</evidence>
<name>A0A2S5CYH3_LYSSH</name>
<accession>A0A2S5CYH3</accession>
<dbReference type="AlphaFoldDB" id="A0A2S5CYH3"/>